<organism evidence="8 9">
    <name type="scientific">Brachybacterium phenoliresistens</name>
    <dbReference type="NCBI Taxonomy" id="396014"/>
    <lineage>
        <taxon>Bacteria</taxon>
        <taxon>Bacillati</taxon>
        <taxon>Actinomycetota</taxon>
        <taxon>Actinomycetes</taxon>
        <taxon>Micrococcales</taxon>
        <taxon>Dermabacteraceae</taxon>
        <taxon>Brachybacterium</taxon>
    </lineage>
</organism>
<evidence type="ECO:0000313" key="8">
    <source>
        <dbReference type="EMBL" id="EWS82602.1"/>
    </source>
</evidence>
<dbReference type="OrthoDB" id="7177610at2"/>
<feature type="transmembrane region" description="Helical" evidence="6">
    <location>
        <begin position="494"/>
        <end position="512"/>
    </location>
</feature>
<feature type="transmembrane region" description="Helical" evidence="6">
    <location>
        <begin position="54"/>
        <end position="77"/>
    </location>
</feature>
<dbReference type="PANTHER" id="PTHR30619:SF1">
    <property type="entry name" value="RECOMBINATION PROTEIN 2"/>
    <property type="match status" value="1"/>
</dbReference>
<feature type="transmembrane region" description="Helical" evidence="6">
    <location>
        <begin position="273"/>
        <end position="290"/>
    </location>
</feature>
<feature type="transmembrane region" description="Helical" evidence="6">
    <location>
        <begin position="401"/>
        <end position="429"/>
    </location>
</feature>
<evidence type="ECO:0000256" key="5">
    <source>
        <dbReference type="ARBA" id="ARBA00023136"/>
    </source>
</evidence>
<sequence length="778" mass="78792">MLARSDLRLAPAAAALWALAGVGVHGGGPMLLAVLAAAVSIVLLVGILTGGGGMARTLGAHLGLVLIGSVLLVPAALRHETAVTTLQDAAAQGLVLEVDVEILGDPEVPDSGPAWARGGSQVLGRTVPGPARIGRTAASVGELRVLIRAEGPVAEEVAGLRIGDRVRLRGTVRAAGDLVVLLPSRLTAAETDQDWRIVPRDRAREATAHLPVDEAALIRGMTTGDTQGLSPRAEDAMRRAGISHLVAVSGANIALVLAAVLVPLLLLGIGRRVRIVLAAAVCGGYVLLVGPEPSVLRAATMAAPLLLARFVGVRASPVAALALTVALWASLDPVTASSAGFVLSALATAAILILAPPLARALASMSRGRVGERAALVLAVPLVAQAACTPVLVLLTPEVSVWAVAVNMAVAPIVAPSTVLGMVALLLAVISPALAAPVYDIAAGGAHLVLLTALTADALPGARIPVPEGAAGALGAVVLMTLGAAALAARRRRLVRFALVAVLVAALAPPLATRLPGGRDQVWIVAACAVGQGDAVLLRPADAATTILIDTGPDPRALAACLDLLGVRRIDLLVLTHPHADHVGGTAALTGTRTPARQWTCPLEEASIGITDAVAAEPVTIGAAWSGPGLDVEVLWPPDAATARSAAAREDGGGEGDAANDCSVVIAATWADGTRYLGLGDLEPVAQRMFAALAPARADIVKIAHHGSARQHAPLYEQLSPQVVLVTAGQENSFGHPTRRALEIARGQTPHVGRTDVHGTVLVPPGDITALRAVGAAR</sequence>
<evidence type="ECO:0000256" key="3">
    <source>
        <dbReference type="ARBA" id="ARBA00022692"/>
    </source>
</evidence>
<feature type="transmembrane region" description="Helical" evidence="6">
    <location>
        <begin position="471"/>
        <end position="489"/>
    </location>
</feature>
<evidence type="ECO:0000256" key="4">
    <source>
        <dbReference type="ARBA" id="ARBA00022989"/>
    </source>
</evidence>
<keyword evidence="4 6" id="KW-1133">Transmembrane helix</keyword>
<evidence type="ECO:0000313" key="9">
    <source>
        <dbReference type="Proteomes" id="UP000023067"/>
    </source>
</evidence>
<dbReference type="PATRIC" id="fig|396014.3.peg.218"/>
<keyword evidence="9" id="KW-1185">Reference proteome</keyword>
<comment type="subcellular location">
    <subcellularLocation>
        <location evidence="1">Cell membrane</location>
        <topology evidence="1">Multi-pass membrane protein</topology>
    </subcellularLocation>
</comment>
<dbReference type="Pfam" id="PF03772">
    <property type="entry name" value="Competence"/>
    <property type="match status" value="1"/>
</dbReference>
<feature type="transmembrane region" description="Helical" evidence="6">
    <location>
        <begin position="311"/>
        <end position="329"/>
    </location>
</feature>
<dbReference type="Pfam" id="PF00753">
    <property type="entry name" value="Lactamase_B"/>
    <property type="match status" value="1"/>
</dbReference>
<evidence type="ECO:0000256" key="2">
    <source>
        <dbReference type="ARBA" id="ARBA00022475"/>
    </source>
</evidence>
<protein>
    <submittedName>
        <fullName evidence="8">Competence protein ComEC</fullName>
    </submittedName>
</protein>
<feature type="transmembrane region" description="Helical" evidence="6">
    <location>
        <begin position="375"/>
        <end position="395"/>
    </location>
</feature>
<comment type="caution">
    <text evidence="8">The sequence shown here is derived from an EMBL/GenBank/DDBJ whole genome shotgun (WGS) entry which is preliminary data.</text>
</comment>
<evidence type="ECO:0000259" key="7">
    <source>
        <dbReference type="SMART" id="SM00849"/>
    </source>
</evidence>
<dbReference type="InterPro" id="IPR004477">
    <property type="entry name" value="ComEC_N"/>
</dbReference>
<keyword evidence="3 6" id="KW-0812">Transmembrane</keyword>
<dbReference type="NCBIfam" id="TIGR00360">
    <property type="entry name" value="ComEC_N-term"/>
    <property type="match status" value="1"/>
</dbReference>
<dbReference type="Proteomes" id="UP000023067">
    <property type="component" value="Unassembled WGS sequence"/>
</dbReference>
<accession>Z9JXV0</accession>
<proteinExistence type="predicted"/>
<feature type="domain" description="Metallo-beta-lactamase" evidence="7">
    <location>
        <begin position="532"/>
        <end position="697"/>
    </location>
</feature>
<dbReference type="InterPro" id="IPR052159">
    <property type="entry name" value="Competence_DNA_uptake"/>
</dbReference>
<reference evidence="8 9" key="1">
    <citation type="submission" date="2014-02" db="EMBL/GenBank/DDBJ databases">
        <title>Genome sequence of Brachybacterium phenoliresistens strain W13A50.</title>
        <authorList>
            <person name="Wang X."/>
        </authorList>
    </citation>
    <scope>NUCLEOTIDE SEQUENCE [LARGE SCALE GENOMIC DNA]</scope>
    <source>
        <strain evidence="8 9">W13A50</strain>
    </source>
</reference>
<name>Z9JXV0_9MICO</name>
<dbReference type="PANTHER" id="PTHR30619">
    <property type="entry name" value="DNA INTERNALIZATION/COMPETENCE PROTEIN COMEC/REC2"/>
    <property type="match status" value="1"/>
</dbReference>
<dbReference type="STRING" id="396014.BF93_06090"/>
<dbReference type="Gene3D" id="3.60.15.10">
    <property type="entry name" value="Ribonuclease Z/Hydroxyacylglutathione hydrolase-like"/>
    <property type="match status" value="1"/>
</dbReference>
<dbReference type="InterPro" id="IPR001279">
    <property type="entry name" value="Metallo-B-lactamas"/>
</dbReference>
<dbReference type="HOGENOM" id="CLU_010363_4_0_11"/>
<feature type="transmembrane region" description="Helical" evidence="6">
    <location>
        <begin position="245"/>
        <end position="267"/>
    </location>
</feature>
<dbReference type="RefSeq" id="WP_038370085.1">
    <property type="nucleotide sequence ID" value="NZ_BAAAOW010000001.1"/>
</dbReference>
<dbReference type="eggNOG" id="COG2333">
    <property type="taxonomic scope" value="Bacteria"/>
</dbReference>
<evidence type="ECO:0000256" key="6">
    <source>
        <dbReference type="SAM" id="Phobius"/>
    </source>
</evidence>
<dbReference type="eggNOG" id="COG0658">
    <property type="taxonomic scope" value="Bacteria"/>
</dbReference>
<dbReference type="EMBL" id="JDYK01000002">
    <property type="protein sequence ID" value="EWS82602.1"/>
    <property type="molecule type" value="Genomic_DNA"/>
</dbReference>
<dbReference type="AlphaFoldDB" id="Z9JXV0"/>
<dbReference type="InterPro" id="IPR036866">
    <property type="entry name" value="RibonucZ/Hydroxyglut_hydro"/>
</dbReference>
<feature type="transmembrane region" description="Helical" evidence="6">
    <location>
        <begin position="441"/>
        <end position="459"/>
    </location>
</feature>
<dbReference type="SUPFAM" id="SSF56281">
    <property type="entry name" value="Metallo-hydrolase/oxidoreductase"/>
    <property type="match status" value="1"/>
</dbReference>
<keyword evidence="2" id="KW-1003">Cell membrane</keyword>
<evidence type="ECO:0000256" key="1">
    <source>
        <dbReference type="ARBA" id="ARBA00004651"/>
    </source>
</evidence>
<dbReference type="GO" id="GO:0005886">
    <property type="term" value="C:plasma membrane"/>
    <property type="evidence" value="ECO:0007669"/>
    <property type="project" value="UniProtKB-SubCell"/>
</dbReference>
<dbReference type="SMART" id="SM00849">
    <property type="entry name" value="Lactamase_B"/>
    <property type="match status" value="1"/>
</dbReference>
<feature type="transmembrane region" description="Helical" evidence="6">
    <location>
        <begin position="341"/>
        <end position="363"/>
    </location>
</feature>
<keyword evidence="5 6" id="KW-0472">Membrane</keyword>
<gene>
    <name evidence="8" type="ORF">BF93_06090</name>
</gene>